<gene>
    <name evidence="1" type="ORF">7F1_7</name>
</gene>
<dbReference type="EMBL" id="MF417985">
    <property type="protein sequence ID" value="ASN72924.1"/>
    <property type="molecule type" value="Genomic_DNA"/>
</dbReference>
<organism evidence="1">
    <name type="scientific">uncultured Caudovirales phage</name>
    <dbReference type="NCBI Taxonomy" id="2100421"/>
    <lineage>
        <taxon>Viruses</taxon>
        <taxon>Duplodnaviria</taxon>
        <taxon>Heunggongvirae</taxon>
        <taxon>Uroviricota</taxon>
        <taxon>Caudoviricetes</taxon>
        <taxon>Peduoviridae</taxon>
        <taxon>Maltschvirus</taxon>
        <taxon>Maltschvirus maltsch</taxon>
    </lineage>
</organism>
<proteinExistence type="predicted"/>
<evidence type="ECO:0000313" key="1">
    <source>
        <dbReference type="EMBL" id="ASN72924.1"/>
    </source>
</evidence>
<accession>A0A2H4JCE0</accession>
<evidence type="ECO:0008006" key="2">
    <source>
        <dbReference type="Google" id="ProtNLM"/>
    </source>
</evidence>
<reference evidence="1" key="1">
    <citation type="submission" date="2017-06" db="EMBL/GenBank/DDBJ databases">
        <title>Novel phages from South African skin metaviromes.</title>
        <authorList>
            <person name="van Zyl L.J."/>
            <person name="Abrahams Y."/>
            <person name="Stander E.A."/>
            <person name="Kirby B.M."/>
            <person name="Clavaud C."/>
            <person name="Farcet C."/>
            <person name="Breton L."/>
            <person name="Trindade M.I."/>
        </authorList>
    </citation>
    <scope>NUCLEOTIDE SEQUENCE</scope>
</reference>
<protein>
    <recommendedName>
        <fullName evidence="2">Transposase</fullName>
    </recommendedName>
</protein>
<name>A0A2H4JCE0_9CAUD</name>
<sequence length="56" mass="6541">MSLATTVEGSNAKRRQYVLNALHYRRNGMRNSMRAALNLAWCERFNSRYFLGPCPF</sequence>